<evidence type="ECO:0000259" key="1">
    <source>
        <dbReference type="Pfam" id="PF00723"/>
    </source>
</evidence>
<accession>A0A8J7JBH8</accession>
<dbReference type="Pfam" id="PF00723">
    <property type="entry name" value="Glyco_hydro_15"/>
    <property type="match status" value="2"/>
</dbReference>
<evidence type="ECO:0000259" key="2">
    <source>
        <dbReference type="Pfam" id="PF19291"/>
    </source>
</evidence>
<dbReference type="GO" id="GO:0004553">
    <property type="term" value="F:hydrolase activity, hydrolyzing O-glycosyl compounds"/>
    <property type="evidence" value="ECO:0007669"/>
    <property type="project" value="TreeGrafter"/>
</dbReference>
<dbReference type="Pfam" id="PF19291">
    <property type="entry name" value="TREH_N"/>
    <property type="match status" value="1"/>
</dbReference>
<gene>
    <name evidence="3" type="ORF">JFN93_04375</name>
</gene>
<organism evidence="3 4">
    <name type="scientific">Geomesophilobacter sediminis</name>
    <dbReference type="NCBI Taxonomy" id="2798584"/>
    <lineage>
        <taxon>Bacteria</taxon>
        <taxon>Pseudomonadati</taxon>
        <taxon>Thermodesulfobacteriota</taxon>
        <taxon>Desulfuromonadia</taxon>
        <taxon>Geobacterales</taxon>
        <taxon>Geobacteraceae</taxon>
        <taxon>Geomesophilobacter</taxon>
    </lineage>
</organism>
<dbReference type="EMBL" id="JAEMHM010000003">
    <property type="protein sequence ID" value="MBJ6723938.1"/>
    <property type="molecule type" value="Genomic_DNA"/>
</dbReference>
<dbReference type="PANTHER" id="PTHR31616:SF0">
    <property type="entry name" value="GLUCAN 1,4-ALPHA-GLUCOSIDASE"/>
    <property type="match status" value="1"/>
</dbReference>
<evidence type="ECO:0000313" key="4">
    <source>
        <dbReference type="Proteomes" id="UP000636888"/>
    </source>
</evidence>
<dbReference type="Proteomes" id="UP000636888">
    <property type="component" value="Unassembled WGS sequence"/>
</dbReference>
<comment type="caution">
    <text evidence="3">The sequence shown here is derived from an EMBL/GenBank/DDBJ whole genome shotgun (WGS) entry which is preliminary data.</text>
</comment>
<dbReference type="AlphaFoldDB" id="A0A8J7JBH8"/>
<dbReference type="SUPFAM" id="SSF48208">
    <property type="entry name" value="Six-hairpin glycosidases"/>
    <property type="match status" value="1"/>
</dbReference>
<feature type="domain" description="GH15-like" evidence="1">
    <location>
        <begin position="543"/>
        <end position="588"/>
    </location>
</feature>
<keyword evidence="4" id="KW-1185">Reference proteome</keyword>
<evidence type="ECO:0000313" key="3">
    <source>
        <dbReference type="EMBL" id="MBJ6723938.1"/>
    </source>
</evidence>
<dbReference type="InterPro" id="IPR045582">
    <property type="entry name" value="Trehalase-like_N"/>
</dbReference>
<dbReference type="GO" id="GO:0005975">
    <property type="term" value="P:carbohydrate metabolic process"/>
    <property type="evidence" value="ECO:0007669"/>
    <property type="project" value="InterPro"/>
</dbReference>
<keyword evidence="3" id="KW-0378">Hydrolase</keyword>
<proteinExistence type="predicted"/>
<dbReference type="InterPro" id="IPR008928">
    <property type="entry name" value="6-hairpin_glycosidase_sf"/>
</dbReference>
<dbReference type="RefSeq" id="WP_199382778.1">
    <property type="nucleotide sequence ID" value="NZ_JAEMHM010000003.1"/>
</dbReference>
<dbReference type="PANTHER" id="PTHR31616">
    <property type="entry name" value="TREHALASE"/>
    <property type="match status" value="1"/>
</dbReference>
<reference evidence="3" key="1">
    <citation type="submission" date="2020-12" db="EMBL/GenBank/DDBJ databases">
        <title>Geomonas sp. Red875, isolated from river sediment.</title>
        <authorList>
            <person name="Xu Z."/>
            <person name="Zhang Z."/>
            <person name="Masuda Y."/>
            <person name="Itoh H."/>
            <person name="Senoo K."/>
        </authorList>
    </citation>
    <scope>NUCLEOTIDE SEQUENCE</scope>
    <source>
        <strain evidence="3">Red875</strain>
    </source>
</reference>
<dbReference type="Gene3D" id="1.50.10.10">
    <property type="match status" value="1"/>
</dbReference>
<feature type="domain" description="GH15-like" evidence="1">
    <location>
        <begin position="239"/>
        <end position="533"/>
    </location>
</feature>
<sequence>MDEVFSNLEDYGVIGNQETCAVIGRNGSVDWLPLPYLDSPSVFAGILDPDRGGTFGIAPALKFQSVQRYLQNSNVLVTDFTTAMGEASLTDFMPPLEAGLEHRMLLRKIHGKRRDSTFRVTFHPRFDYGRTEGKVRREGAALVAHSGRITVKIFGGELDIKDGAAAGKLTLHEHETAWVVLVWGEGGNAPEPRECERLLKRTVRFWQSWSEGHQRSESVHHELCVDLAVRSGLALRLLVNPGTGGIAAAGTLGLPESIGGIRNWDYRFAWIRDASFTAQALFHLGYAADAAKYRHWVLEILRRVENLEGLQPFYPLHAEAQTEEGLLDGLSGYRFSAPVRVGNKASRQTQLDIYGELVNTVFETWRFGGDVEPQVWKMVQRICEFVLQNWDKKDRGIWEMRTDPRHYVHSKLMCWVALDRASRLATQRELKGPVAEWRAGADKIKQAILDKGFSKRLNSFVQAFGGEDLDATALLVPIHRLLPPDDPRVHSSIDAVMEGLSAGNGLLYRYRADDGLAGKEGAFILCSFWLVSALSVCRRTEEAERVFTEMLQHVSPLGLMSEEVDPRNGRLIGNFPQALSHIGLINAALHLGIAKGRGFNGPPPQSEEEMT</sequence>
<feature type="domain" description="Trehalase-like N-terminal" evidence="2">
    <location>
        <begin position="7"/>
        <end position="146"/>
    </location>
</feature>
<dbReference type="InterPro" id="IPR011613">
    <property type="entry name" value="GH15-like"/>
</dbReference>
<dbReference type="InterPro" id="IPR012341">
    <property type="entry name" value="6hp_glycosidase-like_sf"/>
</dbReference>
<protein>
    <submittedName>
        <fullName evidence="3">Glycoside hydrolase family 15 protein</fullName>
    </submittedName>
</protein>
<name>A0A8J7JBH8_9BACT</name>